<evidence type="ECO:0000313" key="2">
    <source>
        <dbReference type="EMBL" id="MPC79467.1"/>
    </source>
</evidence>
<comment type="caution">
    <text evidence="2">The sequence shown here is derived from an EMBL/GenBank/DDBJ whole genome shotgun (WGS) entry which is preliminary data.</text>
</comment>
<dbReference type="InterPro" id="IPR000477">
    <property type="entry name" value="RT_dom"/>
</dbReference>
<dbReference type="EMBL" id="VSRR010051238">
    <property type="protein sequence ID" value="MPC79467.1"/>
    <property type="molecule type" value="Genomic_DNA"/>
</dbReference>
<evidence type="ECO:0000313" key="3">
    <source>
        <dbReference type="Proteomes" id="UP000324222"/>
    </source>
</evidence>
<protein>
    <recommendedName>
        <fullName evidence="1">Reverse transcriptase domain-containing protein</fullName>
    </recommendedName>
</protein>
<name>A0A5B7ID56_PORTR</name>
<feature type="domain" description="Reverse transcriptase" evidence="1">
    <location>
        <begin position="1"/>
        <end position="83"/>
    </location>
</feature>
<accession>A0A5B7ID56</accession>
<gene>
    <name evidence="2" type="ORF">E2C01_073996</name>
</gene>
<organism evidence="2 3">
    <name type="scientific">Portunus trituberculatus</name>
    <name type="common">Swimming crab</name>
    <name type="synonym">Neptunus trituberculatus</name>
    <dbReference type="NCBI Taxonomy" id="210409"/>
    <lineage>
        <taxon>Eukaryota</taxon>
        <taxon>Metazoa</taxon>
        <taxon>Ecdysozoa</taxon>
        <taxon>Arthropoda</taxon>
        <taxon>Crustacea</taxon>
        <taxon>Multicrustacea</taxon>
        <taxon>Malacostraca</taxon>
        <taxon>Eumalacostraca</taxon>
        <taxon>Eucarida</taxon>
        <taxon>Decapoda</taxon>
        <taxon>Pleocyemata</taxon>
        <taxon>Brachyura</taxon>
        <taxon>Eubrachyura</taxon>
        <taxon>Portunoidea</taxon>
        <taxon>Portunidae</taxon>
        <taxon>Portuninae</taxon>
        <taxon>Portunus</taxon>
    </lineage>
</organism>
<dbReference type="AlphaFoldDB" id="A0A5B7ID56"/>
<dbReference type="OrthoDB" id="425681at2759"/>
<keyword evidence="3" id="KW-1185">Reference proteome</keyword>
<sequence length="121" mass="13504">MSQEEVELSHRCLPDGFHGWHYTLVLMDDTVLLSTNRVNEKIKLLQSFCSEHGIVINEAKTKFFVISGAQEDEKPLRVDGLTIASCSMYVYLGSPFTSNGSVTSTLKVHATTKLSHVLKFV</sequence>
<evidence type="ECO:0000259" key="1">
    <source>
        <dbReference type="PROSITE" id="PS50878"/>
    </source>
</evidence>
<dbReference type="PROSITE" id="PS50878">
    <property type="entry name" value="RT_POL"/>
    <property type="match status" value="1"/>
</dbReference>
<dbReference type="Proteomes" id="UP000324222">
    <property type="component" value="Unassembled WGS sequence"/>
</dbReference>
<reference evidence="2 3" key="1">
    <citation type="submission" date="2019-05" db="EMBL/GenBank/DDBJ databases">
        <title>Another draft genome of Portunus trituberculatus and its Hox gene families provides insights of decapod evolution.</title>
        <authorList>
            <person name="Jeong J.-H."/>
            <person name="Song I."/>
            <person name="Kim S."/>
            <person name="Choi T."/>
            <person name="Kim D."/>
            <person name="Ryu S."/>
            <person name="Kim W."/>
        </authorList>
    </citation>
    <scope>NUCLEOTIDE SEQUENCE [LARGE SCALE GENOMIC DNA]</scope>
    <source>
        <tissue evidence="2">Muscle</tissue>
    </source>
</reference>
<proteinExistence type="predicted"/>